<dbReference type="Proteomes" id="UP000546970">
    <property type="component" value="Unassembled WGS sequence"/>
</dbReference>
<sequence length="376" mass="40967">MKPLKGITVLDLSQFLSAPSATLRLADLGAKVIKIERPGIGDICRTMYISNCKIDGDSSLFHAINRNKESVALDLKDPATKPQLERLILEADVMVVNYRPGVAARLGVDYESVAKINPSIVYGEVTGYGTTGPWVKKPGQDLLAQALSGICWLNGNADQAPTPMGLSVGDLFAGQHLVQGILAAILRNKREGIGAHVEVNLMKSLLDAQFEVFTTYLNDGQKPPVRSKINNASAFIDAPYGIYETEDGFIAIAMVPIPRLGELIGCDALQGYTDPQDWHIKRDEIKSVLAEYLCGNTTEHWLSLLEPADIWCSDVYTWKKLMATDAFDSLHMIQTVKRSNGTEIHTTCCPIIIDGQRPQGGPAAPTVGQDTDKYIA</sequence>
<comment type="caution">
    <text evidence="3">The sequence shown here is derived from an EMBL/GenBank/DDBJ whole genome shotgun (WGS) entry which is preliminary data.</text>
</comment>
<dbReference type="EMBL" id="JABBCP010000003">
    <property type="protein sequence ID" value="NMF55849.1"/>
    <property type="molecule type" value="Genomic_DNA"/>
</dbReference>
<keyword evidence="4" id="KW-1185">Reference proteome</keyword>
<dbReference type="GO" id="GO:0008410">
    <property type="term" value="F:CoA-transferase activity"/>
    <property type="evidence" value="ECO:0007669"/>
    <property type="project" value="TreeGrafter"/>
</dbReference>
<evidence type="ECO:0000256" key="2">
    <source>
        <dbReference type="SAM" id="MobiDB-lite"/>
    </source>
</evidence>
<proteinExistence type="predicted"/>
<dbReference type="InterPro" id="IPR003673">
    <property type="entry name" value="CoA-Trfase_fam_III"/>
</dbReference>
<evidence type="ECO:0000313" key="4">
    <source>
        <dbReference type="Proteomes" id="UP000546970"/>
    </source>
</evidence>
<protein>
    <submittedName>
        <fullName evidence="3">CoA transferase</fullName>
    </submittedName>
</protein>
<dbReference type="InterPro" id="IPR023606">
    <property type="entry name" value="CoA-Trfase_III_dom_1_sf"/>
</dbReference>
<keyword evidence="1 3" id="KW-0808">Transferase</keyword>
<name>A0A7X9YIH1_9ACTN</name>
<gene>
    <name evidence="3" type="ORF">HF320_05855</name>
</gene>
<dbReference type="RefSeq" id="WP_169277490.1">
    <property type="nucleotide sequence ID" value="NZ_JABBCP010000003.1"/>
</dbReference>
<dbReference type="PANTHER" id="PTHR48207:SF4">
    <property type="entry name" value="BLL6097 PROTEIN"/>
    <property type="match status" value="1"/>
</dbReference>
<organism evidence="3 4">
    <name type="scientific">Collinsella acetigenes</name>
    <dbReference type="NCBI Taxonomy" id="2713419"/>
    <lineage>
        <taxon>Bacteria</taxon>
        <taxon>Bacillati</taxon>
        <taxon>Actinomycetota</taxon>
        <taxon>Coriobacteriia</taxon>
        <taxon>Coriobacteriales</taxon>
        <taxon>Coriobacteriaceae</taxon>
        <taxon>Collinsella</taxon>
    </lineage>
</organism>
<evidence type="ECO:0000313" key="3">
    <source>
        <dbReference type="EMBL" id="NMF55849.1"/>
    </source>
</evidence>
<dbReference type="InterPro" id="IPR050483">
    <property type="entry name" value="CoA-transferase_III_domain"/>
</dbReference>
<reference evidence="3 4" key="1">
    <citation type="submission" date="2020-04" db="EMBL/GenBank/DDBJ databases">
        <title>Collinsella sp. KGMB02528 nov., an anaerobic actinobacterium isolated from human feces.</title>
        <authorList>
            <person name="Han K.-I."/>
            <person name="Eom M.K."/>
            <person name="Kim J.-S."/>
            <person name="Lee K.C."/>
            <person name="Suh M.K."/>
            <person name="Park S.-H."/>
            <person name="Lee J.H."/>
            <person name="Kang S.W."/>
            <person name="Park J.-E."/>
            <person name="Oh B.S."/>
            <person name="Yu S.Y."/>
            <person name="Choi S.-H."/>
            <person name="Lee D.H."/>
            <person name="Yoon H."/>
            <person name="Kim B.-Y."/>
            <person name="Lee J.H."/>
            <person name="Lee J.-S."/>
        </authorList>
    </citation>
    <scope>NUCLEOTIDE SEQUENCE [LARGE SCALE GENOMIC DNA]</scope>
    <source>
        <strain evidence="3 4">KGMB02528</strain>
    </source>
</reference>
<dbReference type="PANTHER" id="PTHR48207">
    <property type="entry name" value="SUCCINATE--HYDROXYMETHYLGLUTARATE COA-TRANSFERASE"/>
    <property type="match status" value="1"/>
</dbReference>
<dbReference type="Gene3D" id="3.40.50.10540">
    <property type="entry name" value="Crotonobetainyl-coa:carnitine coa-transferase, domain 1"/>
    <property type="match status" value="1"/>
</dbReference>
<accession>A0A7X9YIH1</accession>
<evidence type="ECO:0000256" key="1">
    <source>
        <dbReference type="ARBA" id="ARBA00022679"/>
    </source>
</evidence>
<dbReference type="InterPro" id="IPR044855">
    <property type="entry name" value="CoA-Trfase_III_dom3_sf"/>
</dbReference>
<dbReference type="Gene3D" id="3.30.1540.10">
    <property type="entry name" value="formyl-coa transferase, domain 3"/>
    <property type="match status" value="1"/>
</dbReference>
<dbReference type="SUPFAM" id="SSF89796">
    <property type="entry name" value="CoA-transferase family III (CaiB/BaiF)"/>
    <property type="match status" value="1"/>
</dbReference>
<dbReference type="Pfam" id="PF02515">
    <property type="entry name" value="CoA_transf_3"/>
    <property type="match status" value="1"/>
</dbReference>
<dbReference type="AlphaFoldDB" id="A0A7X9YIH1"/>
<feature type="region of interest" description="Disordered" evidence="2">
    <location>
        <begin position="357"/>
        <end position="376"/>
    </location>
</feature>